<reference evidence="1 2" key="1">
    <citation type="submission" date="2022-02" db="EMBL/GenBank/DDBJ databases">
        <authorList>
            <person name="Min J."/>
        </authorList>
    </citation>
    <scope>NUCLEOTIDE SEQUENCE [LARGE SCALE GENOMIC DNA]</scope>
    <source>
        <strain evidence="1 2">GR10-1</strain>
    </source>
</reference>
<evidence type="ECO:0000313" key="1">
    <source>
        <dbReference type="EMBL" id="MCH5597934.1"/>
    </source>
</evidence>
<comment type="caution">
    <text evidence="1">The sequence shown here is derived from an EMBL/GenBank/DDBJ whole genome shotgun (WGS) entry which is preliminary data.</text>
</comment>
<dbReference type="RefSeq" id="WP_240827286.1">
    <property type="nucleotide sequence ID" value="NZ_JAKWBL010000001.1"/>
</dbReference>
<dbReference type="Proteomes" id="UP001202248">
    <property type="component" value="Unassembled WGS sequence"/>
</dbReference>
<name>A0ABS9SIF3_9BACT</name>
<gene>
    <name evidence="1" type="ORF">MKP09_08475</name>
</gene>
<sequence>MFLDDLMEVSPAVKKYKRIGDIINYQLRIVSEYKSAFNRFKNSEQLSVKELEYLSKVYSGLTSSALANLDDLLAVITSGNLRMSDEERLKAIDDIYEDMSDKLHFLRRFNQQAALLSIQRSRQAGEIKVLKEFYK</sequence>
<keyword evidence="2" id="KW-1185">Reference proteome</keyword>
<evidence type="ECO:0000313" key="2">
    <source>
        <dbReference type="Proteomes" id="UP001202248"/>
    </source>
</evidence>
<dbReference type="EMBL" id="JAKWBL010000001">
    <property type="protein sequence ID" value="MCH5597934.1"/>
    <property type="molecule type" value="Genomic_DNA"/>
</dbReference>
<proteinExistence type="predicted"/>
<organism evidence="1 2">
    <name type="scientific">Niabella ginsengisoli</name>
    <dbReference type="NCBI Taxonomy" id="522298"/>
    <lineage>
        <taxon>Bacteria</taxon>
        <taxon>Pseudomonadati</taxon>
        <taxon>Bacteroidota</taxon>
        <taxon>Chitinophagia</taxon>
        <taxon>Chitinophagales</taxon>
        <taxon>Chitinophagaceae</taxon>
        <taxon>Niabella</taxon>
    </lineage>
</organism>
<accession>A0ABS9SIF3</accession>
<evidence type="ECO:0008006" key="3">
    <source>
        <dbReference type="Google" id="ProtNLM"/>
    </source>
</evidence>
<protein>
    <recommendedName>
        <fullName evidence="3">TerB family tellurite resistance protein</fullName>
    </recommendedName>
</protein>